<feature type="transmembrane region" description="Helical" evidence="5">
    <location>
        <begin position="168"/>
        <end position="185"/>
    </location>
</feature>
<dbReference type="Pfam" id="PF05825">
    <property type="entry name" value="PSP94"/>
    <property type="match status" value="2"/>
</dbReference>
<dbReference type="Gene3D" id="2.20.25.590">
    <property type="match status" value="2"/>
</dbReference>
<comment type="caution">
    <text evidence="6">The sequence shown here is derived from an EMBL/GenBank/DDBJ whole genome shotgun (WGS) entry which is preliminary data.</text>
</comment>
<dbReference type="AlphaFoldDB" id="A0A9D3WWZ4"/>
<organism evidence="6 7">
    <name type="scientific">Mauremys mutica</name>
    <name type="common">yellowpond turtle</name>
    <dbReference type="NCBI Taxonomy" id="74926"/>
    <lineage>
        <taxon>Eukaryota</taxon>
        <taxon>Metazoa</taxon>
        <taxon>Chordata</taxon>
        <taxon>Craniata</taxon>
        <taxon>Vertebrata</taxon>
        <taxon>Euteleostomi</taxon>
        <taxon>Archelosauria</taxon>
        <taxon>Testudinata</taxon>
        <taxon>Testudines</taxon>
        <taxon>Cryptodira</taxon>
        <taxon>Durocryptodira</taxon>
        <taxon>Testudinoidea</taxon>
        <taxon>Geoemydidae</taxon>
        <taxon>Geoemydinae</taxon>
        <taxon>Mauremys</taxon>
    </lineage>
</organism>
<keyword evidence="7" id="KW-1185">Reference proteome</keyword>
<proteinExistence type="inferred from homology"/>
<comment type="similarity">
    <text evidence="2">Belongs to the beta-microseminoprotein family.</text>
</comment>
<feature type="transmembrane region" description="Helical" evidence="5">
    <location>
        <begin position="75"/>
        <end position="95"/>
    </location>
</feature>
<evidence type="ECO:0000256" key="1">
    <source>
        <dbReference type="ARBA" id="ARBA00004613"/>
    </source>
</evidence>
<evidence type="ECO:0000313" key="6">
    <source>
        <dbReference type="EMBL" id="KAH1168485.1"/>
    </source>
</evidence>
<evidence type="ECO:0000313" key="7">
    <source>
        <dbReference type="Proteomes" id="UP000827986"/>
    </source>
</evidence>
<name>A0A9D3WWZ4_9SAUR</name>
<keyword evidence="5" id="KW-0812">Transmembrane</keyword>
<keyword evidence="5" id="KW-1133">Transmembrane helix</keyword>
<dbReference type="EMBL" id="JAHDVG010000486">
    <property type="protein sequence ID" value="KAH1168485.1"/>
    <property type="molecule type" value="Genomic_DNA"/>
</dbReference>
<dbReference type="Proteomes" id="UP000827986">
    <property type="component" value="Unassembled WGS sequence"/>
</dbReference>
<comment type="subcellular location">
    <subcellularLocation>
        <location evidence="1">Secreted</location>
    </subcellularLocation>
</comment>
<evidence type="ECO:0000256" key="5">
    <source>
        <dbReference type="SAM" id="Phobius"/>
    </source>
</evidence>
<keyword evidence="3" id="KW-0964">Secreted</keyword>
<dbReference type="InterPro" id="IPR008735">
    <property type="entry name" value="PSP94"/>
</dbReference>
<keyword evidence="4" id="KW-1015">Disulfide bond</keyword>
<evidence type="ECO:0000256" key="3">
    <source>
        <dbReference type="ARBA" id="ARBA00022525"/>
    </source>
</evidence>
<dbReference type="Gene3D" id="2.10.70.10">
    <property type="entry name" value="Complement Module, domain 1"/>
    <property type="match status" value="2"/>
</dbReference>
<sequence>MDYDINSCNFVGADVCISLLYEFPYQAVTDAACCDASSTPWREKKSLLEPIFQLTRHTKNGGVGVMSSASDKMHFLSFLLTFVIAMTLSSAQCFYESIPDKQVSNEKGCFRDGEMHDFGVYWYTKDCLRCYCTREVVSCCNIALTPVGYDQEKCESVFDVESCSYQKFLLFLFLVLLTLGSLCTAQCYMRPPNKYGCVENRKLYHFGVVWKTKDCFRCECQPRAMICCSLVFRPTNYDRENCIALFHRKSCSMRVRGREREMPSKSPIATERGQQISAAPEFFYSAVAQVPSTSSNLLNQCGCYQAFPESLHD</sequence>
<evidence type="ECO:0000256" key="4">
    <source>
        <dbReference type="ARBA" id="ARBA00023157"/>
    </source>
</evidence>
<accession>A0A9D3WWZ4</accession>
<dbReference type="GO" id="GO:0005576">
    <property type="term" value="C:extracellular region"/>
    <property type="evidence" value="ECO:0007669"/>
    <property type="project" value="UniProtKB-SubCell"/>
</dbReference>
<evidence type="ECO:0000256" key="2">
    <source>
        <dbReference type="ARBA" id="ARBA00010352"/>
    </source>
</evidence>
<protein>
    <recommendedName>
        <fullName evidence="8">Beta-microseminoprotein</fullName>
    </recommendedName>
</protein>
<keyword evidence="5" id="KW-0472">Membrane</keyword>
<gene>
    <name evidence="6" type="ORF">KIL84_003968</name>
</gene>
<dbReference type="PANTHER" id="PTHR10500">
    <property type="entry name" value="BETA-MICROSEMINOPROTEIN"/>
    <property type="match status" value="1"/>
</dbReference>
<reference evidence="6" key="1">
    <citation type="submission" date="2021-09" db="EMBL/GenBank/DDBJ databases">
        <title>The genome of Mauremys mutica provides insights into the evolution of semi-aquatic lifestyle.</title>
        <authorList>
            <person name="Gong S."/>
            <person name="Gao Y."/>
        </authorList>
    </citation>
    <scope>NUCLEOTIDE SEQUENCE</scope>
    <source>
        <strain evidence="6">MM-2020</strain>
        <tissue evidence="6">Muscle</tissue>
    </source>
</reference>
<evidence type="ECO:0008006" key="8">
    <source>
        <dbReference type="Google" id="ProtNLM"/>
    </source>
</evidence>
<dbReference type="PANTHER" id="PTHR10500:SF7">
    <property type="entry name" value="BETA-MICROSEMINOPROTEIN"/>
    <property type="match status" value="1"/>
</dbReference>